<dbReference type="SUPFAM" id="SSF47384">
    <property type="entry name" value="Homodimeric domain of signal transducing histidine kinase"/>
    <property type="match status" value="1"/>
</dbReference>
<feature type="transmembrane region" description="Helical" evidence="9">
    <location>
        <begin position="118"/>
        <end position="137"/>
    </location>
</feature>
<evidence type="ECO:0000256" key="2">
    <source>
        <dbReference type="ARBA" id="ARBA00012438"/>
    </source>
</evidence>
<dbReference type="InterPro" id="IPR036890">
    <property type="entry name" value="HATPase_C_sf"/>
</dbReference>
<feature type="domain" description="Histidine kinase" evidence="10">
    <location>
        <begin position="300"/>
        <end position="515"/>
    </location>
</feature>
<dbReference type="SUPFAM" id="SSF55874">
    <property type="entry name" value="ATPase domain of HSP90 chaperone/DNA topoisomerase II/histidine kinase"/>
    <property type="match status" value="1"/>
</dbReference>
<keyword evidence="7" id="KW-0067">ATP-binding</keyword>
<evidence type="ECO:0000259" key="10">
    <source>
        <dbReference type="PROSITE" id="PS50109"/>
    </source>
</evidence>
<protein>
    <recommendedName>
        <fullName evidence="2">histidine kinase</fullName>
        <ecNumber evidence="2">2.7.13.3</ecNumber>
    </recommendedName>
</protein>
<feature type="transmembrane region" description="Helical" evidence="9">
    <location>
        <begin position="80"/>
        <end position="98"/>
    </location>
</feature>
<keyword evidence="9" id="KW-0812">Transmembrane</keyword>
<keyword evidence="9" id="KW-0472">Membrane</keyword>
<accession>A0A370LAB4</accession>
<dbReference type="PRINTS" id="PR00344">
    <property type="entry name" value="BCTRLSENSOR"/>
</dbReference>
<reference evidence="12" key="1">
    <citation type="submission" date="2018-07" db="EMBL/GenBank/DDBJ databases">
        <authorList>
            <person name="Safronova V.I."/>
            <person name="Chirak E.R."/>
            <person name="Sazanova A.L."/>
        </authorList>
    </citation>
    <scope>NUCLEOTIDE SEQUENCE [LARGE SCALE GENOMIC DNA]</scope>
    <source>
        <strain evidence="12">RCAM04685</strain>
    </source>
</reference>
<dbReference type="InterPro" id="IPR003594">
    <property type="entry name" value="HATPase_dom"/>
</dbReference>
<evidence type="ECO:0000256" key="9">
    <source>
        <dbReference type="SAM" id="Phobius"/>
    </source>
</evidence>
<proteinExistence type="predicted"/>
<dbReference type="AlphaFoldDB" id="A0A370LAB4"/>
<keyword evidence="6" id="KW-0418">Kinase</keyword>
<dbReference type="PANTHER" id="PTHR43065:SF10">
    <property type="entry name" value="PEROXIDE STRESS-ACTIVATED HISTIDINE KINASE MAK3"/>
    <property type="match status" value="1"/>
</dbReference>
<keyword evidence="5" id="KW-0547">Nucleotide-binding</keyword>
<dbReference type="GO" id="GO:0000155">
    <property type="term" value="F:phosphorelay sensor kinase activity"/>
    <property type="evidence" value="ECO:0007669"/>
    <property type="project" value="InterPro"/>
</dbReference>
<dbReference type="SMART" id="SM00388">
    <property type="entry name" value="HisKA"/>
    <property type="match status" value="1"/>
</dbReference>
<keyword evidence="4" id="KW-0808">Transferase</keyword>
<dbReference type="Proteomes" id="UP000255207">
    <property type="component" value="Unassembled WGS sequence"/>
</dbReference>
<dbReference type="OrthoDB" id="9789238at2"/>
<feature type="transmembrane region" description="Helical" evidence="9">
    <location>
        <begin position="245"/>
        <end position="266"/>
    </location>
</feature>
<dbReference type="InterPro" id="IPR033424">
    <property type="entry name" value="MASE4"/>
</dbReference>
<keyword evidence="12" id="KW-1185">Reference proteome</keyword>
<sequence length="525" mass="56434">MPSGLSPLASPPTRYQLRLAASLSALLVLALLVTAPYARQPAASTEALLPAYAAAVLVVELLTAALLMALFYVQRSRAMLLLAVGYLLSGVMAVPWALTFPGVFDALMLDGALQGTASIAAIRRLSFPLFVIAYAVLSDREFPSGSAPRIILGSIASVLAVVALATWFIVSHDDALPQFMVDAHNVSGLWRFVPAAAVALYGVGLIALGLRRRSMLDIWLMVVLFTLLIEILLISYISGGIRLSVGWWAGRFYGLTSASLVLLVLLSEATTVHARLARSVLAERRARQNRLTAMEALSASIAHEVNQPLASMVTNASAGLRWLERDQPHIDEAKAAFGRIVTEGHHASKVVTGIRTMFLKGAQERVPLDLNHLIDAVLTQCNDEARLGRISVSTALEADLPPVIGNPVQLRQVVTNLVDNAVDAMRGTAEPRFLRVTSQRHEFGEVLVAIADSGAGLAGVDKDRIFEPFFTTKPDGMGMGLMFCQSTIEAHGGRLWAVDDVPRGAIFRFTLPAPATAPRSSEPIR</sequence>
<evidence type="ECO:0000313" key="11">
    <source>
        <dbReference type="EMBL" id="RDJ26922.1"/>
    </source>
</evidence>
<evidence type="ECO:0000313" key="12">
    <source>
        <dbReference type="Proteomes" id="UP000255207"/>
    </source>
</evidence>
<dbReference type="InterPro" id="IPR004358">
    <property type="entry name" value="Sig_transdc_His_kin-like_C"/>
</dbReference>
<feature type="transmembrane region" description="Helical" evidence="9">
    <location>
        <begin position="189"/>
        <end position="211"/>
    </location>
</feature>
<dbReference type="InterPro" id="IPR036097">
    <property type="entry name" value="HisK_dim/P_sf"/>
</dbReference>
<dbReference type="SMART" id="SM00387">
    <property type="entry name" value="HATPase_c"/>
    <property type="match status" value="1"/>
</dbReference>
<evidence type="ECO:0000256" key="6">
    <source>
        <dbReference type="ARBA" id="ARBA00022777"/>
    </source>
</evidence>
<evidence type="ECO:0000256" key="4">
    <source>
        <dbReference type="ARBA" id="ARBA00022679"/>
    </source>
</evidence>
<evidence type="ECO:0000256" key="3">
    <source>
        <dbReference type="ARBA" id="ARBA00022553"/>
    </source>
</evidence>
<keyword evidence="8" id="KW-0902">Two-component regulatory system</keyword>
<dbReference type="GO" id="GO:0005524">
    <property type="term" value="F:ATP binding"/>
    <property type="evidence" value="ECO:0007669"/>
    <property type="project" value="UniProtKB-KW"/>
</dbReference>
<feature type="transmembrane region" description="Helical" evidence="9">
    <location>
        <begin position="51"/>
        <end position="73"/>
    </location>
</feature>
<comment type="catalytic activity">
    <reaction evidence="1">
        <text>ATP + protein L-histidine = ADP + protein N-phospho-L-histidine.</text>
        <dbReference type="EC" id="2.7.13.3"/>
    </reaction>
</comment>
<dbReference type="EMBL" id="QQTP01000003">
    <property type="protein sequence ID" value="RDJ26922.1"/>
    <property type="molecule type" value="Genomic_DNA"/>
</dbReference>
<dbReference type="Pfam" id="PF17158">
    <property type="entry name" value="MASE4"/>
    <property type="match status" value="1"/>
</dbReference>
<dbReference type="CDD" id="cd00082">
    <property type="entry name" value="HisKA"/>
    <property type="match status" value="1"/>
</dbReference>
<feature type="transmembrane region" description="Helical" evidence="9">
    <location>
        <begin position="218"/>
        <end position="239"/>
    </location>
</feature>
<feature type="transmembrane region" description="Helical" evidence="9">
    <location>
        <begin position="149"/>
        <end position="169"/>
    </location>
</feature>
<dbReference type="Pfam" id="PF02518">
    <property type="entry name" value="HATPase_c"/>
    <property type="match status" value="1"/>
</dbReference>
<comment type="caution">
    <text evidence="11">The sequence shown here is derived from an EMBL/GenBank/DDBJ whole genome shotgun (WGS) entry which is preliminary data.</text>
</comment>
<dbReference type="PANTHER" id="PTHR43065">
    <property type="entry name" value="SENSOR HISTIDINE KINASE"/>
    <property type="match status" value="1"/>
</dbReference>
<keyword evidence="3" id="KW-0597">Phosphoprotein</keyword>
<evidence type="ECO:0000256" key="5">
    <source>
        <dbReference type="ARBA" id="ARBA00022741"/>
    </source>
</evidence>
<dbReference type="Gene3D" id="3.30.565.10">
    <property type="entry name" value="Histidine kinase-like ATPase, C-terminal domain"/>
    <property type="match status" value="1"/>
</dbReference>
<dbReference type="Gene3D" id="1.10.287.130">
    <property type="match status" value="1"/>
</dbReference>
<evidence type="ECO:0000256" key="7">
    <source>
        <dbReference type="ARBA" id="ARBA00022840"/>
    </source>
</evidence>
<keyword evidence="9" id="KW-1133">Transmembrane helix</keyword>
<dbReference type="InterPro" id="IPR005467">
    <property type="entry name" value="His_kinase_dom"/>
</dbReference>
<dbReference type="EC" id="2.7.13.3" evidence="2"/>
<name>A0A370LAB4_9HYPH</name>
<evidence type="ECO:0000256" key="8">
    <source>
        <dbReference type="ARBA" id="ARBA00023012"/>
    </source>
</evidence>
<gene>
    <name evidence="11" type="ORF">DWE98_08760</name>
</gene>
<dbReference type="InterPro" id="IPR003661">
    <property type="entry name" value="HisK_dim/P_dom"/>
</dbReference>
<organism evidence="11 12">
    <name type="scientific">Bosea caraganae</name>
    <dbReference type="NCBI Taxonomy" id="2763117"/>
    <lineage>
        <taxon>Bacteria</taxon>
        <taxon>Pseudomonadati</taxon>
        <taxon>Pseudomonadota</taxon>
        <taxon>Alphaproteobacteria</taxon>
        <taxon>Hyphomicrobiales</taxon>
        <taxon>Boseaceae</taxon>
        <taxon>Bosea</taxon>
    </lineage>
</organism>
<evidence type="ECO:0000256" key="1">
    <source>
        <dbReference type="ARBA" id="ARBA00000085"/>
    </source>
</evidence>
<dbReference type="PROSITE" id="PS50109">
    <property type="entry name" value="HIS_KIN"/>
    <property type="match status" value="1"/>
</dbReference>